<evidence type="ECO:0000256" key="5">
    <source>
        <dbReference type="ARBA" id="ARBA00023136"/>
    </source>
</evidence>
<keyword evidence="5" id="KW-0472">Membrane</keyword>
<protein>
    <recommendedName>
        <fullName evidence="6">ABC transporter domain-containing protein</fullName>
    </recommendedName>
</protein>
<dbReference type="Proteomes" id="UP000023152">
    <property type="component" value="Unassembled WGS sequence"/>
</dbReference>
<dbReference type="PANTHER" id="PTHR48041:SF134">
    <property type="entry name" value="ABC TRANSPORTER G FAMILY"/>
    <property type="match status" value="1"/>
</dbReference>
<evidence type="ECO:0000256" key="1">
    <source>
        <dbReference type="ARBA" id="ARBA00004141"/>
    </source>
</evidence>
<organism evidence="7 8">
    <name type="scientific">Reticulomyxa filosa</name>
    <dbReference type="NCBI Taxonomy" id="46433"/>
    <lineage>
        <taxon>Eukaryota</taxon>
        <taxon>Sar</taxon>
        <taxon>Rhizaria</taxon>
        <taxon>Retaria</taxon>
        <taxon>Foraminifera</taxon>
        <taxon>Monothalamids</taxon>
        <taxon>Reticulomyxidae</taxon>
        <taxon>Reticulomyxa</taxon>
    </lineage>
</organism>
<dbReference type="OrthoDB" id="66620at2759"/>
<feature type="domain" description="ABC transporter" evidence="6">
    <location>
        <begin position="9"/>
        <end position="203"/>
    </location>
</feature>
<dbReference type="AlphaFoldDB" id="X6NN68"/>
<dbReference type="InterPro" id="IPR003439">
    <property type="entry name" value="ABC_transporter-like_ATP-bd"/>
</dbReference>
<sequence>MYEFNKTIGKTTLINILAGRVVESKGSHLEGRITVNGIDRVRLGSKFARLAAFVQQDDVLLNMQVPINVSTHFMFFNELCNYLFFFPPPPLFISSRKHNKLKTREGMTQPNSKKHKIFFSLYMLTVHETLLNAAKFRLPKEMTLKEKEERVNTIITELGLQRARDTRIGDARRRGVSGGERKRTNIGVELIQDPSLIFLDEPTYRKNEY</sequence>
<dbReference type="GO" id="GO:0042626">
    <property type="term" value="F:ATPase-coupled transmembrane transporter activity"/>
    <property type="evidence" value="ECO:0007669"/>
    <property type="project" value="TreeGrafter"/>
</dbReference>
<evidence type="ECO:0000259" key="6">
    <source>
        <dbReference type="Pfam" id="PF00005"/>
    </source>
</evidence>
<dbReference type="SUPFAM" id="SSF52540">
    <property type="entry name" value="P-loop containing nucleoside triphosphate hydrolases"/>
    <property type="match status" value="1"/>
</dbReference>
<evidence type="ECO:0000313" key="7">
    <source>
        <dbReference type="EMBL" id="ETO27725.1"/>
    </source>
</evidence>
<dbReference type="GO" id="GO:0016887">
    <property type="term" value="F:ATP hydrolysis activity"/>
    <property type="evidence" value="ECO:0007669"/>
    <property type="project" value="InterPro"/>
</dbReference>
<evidence type="ECO:0000313" key="8">
    <source>
        <dbReference type="Proteomes" id="UP000023152"/>
    </source>
</evidence>
<dbReference type="GO" id="GO:0005524">
    <property type="term" value="F:ATP binding"/>
    <property type="evidence" value="ECO:0007669"/>
    <property type="project" value="InterPro"/>
</dbReference>
<gene>
    <name evidence="7" type="ORF">RFI_09408</name>
</gene>
<comment type="caution">
    <text evidence="7">The sequence shown here is derived from an EMBL/GenBank/DDBJ whole genome shotgun (WGS) entry which is preliminary data.</text>
</comment>
<keyword evidence="8" id="KW-1185">Reference proteome</keyword>
<proteinExistence type="predicted"/>
<dbReference type="EMBL" id="ASPP01007080">
    <property type="protein sequence ID" value="ETO27725.1"/>
    <property type="molecule type" value="Genomic_DNA"/>
</dbReference>
<keyword evidence="4" id="KW-1133">Transmembrane helix</keyword>
<keyword evidence="3" id="KW-0812">Transmembrane</keyword>
<comment type="subcellular location">
    <subcellularLocation>
        <location evidence="1">Membrane</location>
        <topology evidence="1">Multi-pass membrane protein</topology>
    </subcellularLocation>
</comment>
<dbReference type="Pfam" id="PF00005">
    <property type="entry name" value="ABC_tran"/>
    <property type="match status" value="1"/>
</dbReference>
<dbReference type="GO" id="GO:0016020">
    <property type="term" value="C:membrane"/>
    <property type="evidence" value="ECO:0007669"/>
    <property type="project" value="UniProtKB-SubCell"/>
</dbReference>
<evidence type="ECO:0000256" key="4">
    <source>
        <dbReference type="ARBA" id="ARBA00022989"/>
    </source>
</evidence>
<name>X6NN68_RETFI</name>
<dbReference type="InterPro" id="IPR027417">
    <property type="entry name" value="P-loop_NTPase"/>
</dbReference>
<dbReference type="Gene3D" id="3.40.50.300">
    <property type="entry name" value="P-loop containing nucleotide triphosphate hydrolases"/>
    <property type="match status" value="2"/>
</dbReference>
<keyword evidence="2" id="KW-0813">Transport</keyword>
<evidence type="ECO:0000256" key="2">
    <source>
        <dbReference type="ARBA" id="ARBA00022448"/>
    </source>
</evidence>
<evidence type="ECO:0000256" key="3">
    <source>
        <dbReference type="ARBA" id="ARBA00022692"/>
    </source>
</evidence>
<accession>X6NN68</accession>
<dbReference type="PANTHER" id="PTHR48041">
    <property type="entry name" value="ABC TRANSPORTER G FAMILY MEMBER 28"/>
    <property type="match status" value="1"/>
</dbReference>
<dbReference type="InterPro" id="IPR050352">
    <property type="entry name" value="ABCG_transporters"/>
</dbReference>
<reference evidence="7 8" key="1">
    <citation type="journal article" date="2013" name="Curr. Biol.">
        <title>The Genome of the Foraminiferan Reticulomyxa filosa.</title>
        <authorList>
            <person name="Glockner G."/>
            <person name="Hulsmann N."/>
            <person name="Schleicher M."/>
            <person name="Noegel A.A."/>
            <person name="Eichinger L."/>
            <person name="Gallinger C."/>
            <person name="Pawlowski J."/>
            <person name="Sierra R."/>
            <person name="Euteneuer U."/>
            <person name="Pillet L."/>
            <person name="Moustafa A."/>
            <person name="Platzer M."/>
            <person name="Groth M."/>
            <person name="Szafranski K."/>
            <person name="Schliwa M."/>
        </authorList>
    </citation>
    <scope>NUCLEOTIDE SEQUENCE [LARGE SCALE GENOMIC DNA]</scope>
</reference>